<accession>U2MI03</accession>
<proteinExistence type="predicted"/>
<keyword evidence="1" id="KW-0732">Signal</keyword>
<dbReference type="STRING" id="1125725.HMPREF1325_0820"/>
<gene>
    <name evidence="3" type="ORF">HMPREF0860_2008</name>
    <name evidence="2" type="ORF">HMPREF1325_0820</name>
</gene>
<dbReference type="InterPro" id="IPR038636">
    <property type="entry name" value="Wzi_sf"/>
</dbReference>
<dbReference type="Gene3D" id="2.40.160.130">
    <property type="entry name" value="Capsule assembly protein Wzi"/>
    <property type="match status" value="1"/>
</dbReference>
<reference evidence="4 5" key="1">
    <citation type="submission" date="2013-08" db="EMBL/GenBank/DDBJ databases">
        <authorList>
            <person name="Durkin A.S."/>
            <person name="Haft D.R."/>
            <person name="McCorrison J."/>
            <person name="Torralba M."/>
            <person name="Gillis M."/>
            <person name="Haft D.H."/>
            <person name="Methe B."/>
            <person name="Sutton G."/>
            <person name="Nelson K.E."/>
        </authorList>
    </citation>
    <scope>NUCLEOTIDE SEQUENCE [LARGE SCALE GENOMIC DNA]</scope>
    <source>
        <strain evidence="3 5">ATCC 35536</strain>
        <strain evidence="2 4">VPI DR56BR1116</strain>
    </source>
</reference>
<dbReference type="AlphaFoldDB" id="U2MI03"/>
<evidence type="ECO:0008006" key="6">
    <source>
        <dbReference type="Google" id="ProtNLM"/>
    </source>
</evidence>
<dbReference type="OrthoDB" id="366890at2"/>
<dbReference type="EMBL" id="AVQI01000059">
    <property type="protein sequence ID" value="ERK01290.1"/>
    <property type="molecule type" value="Genomic_DNA"/>
</dbReference>
<dbReference type="Proteomes" id="UP000016646">
    <property type="component" value="Unassembled WGS sequence"/>
</dbReference>
<name>U2MI03_TRESO</name>
<dbReference type="Proteomes" id="UP000016412">
    <property type="component" value="Unassembled WGS sequence"/>
</dbReference>
<evidence type="ECO:0000313" key="5">
    <source>
        <dbReference type="Proteomes" id="UP000016646"/>
    </source>
</evidence>
<comment type="caution">
    <text evidence="2">The sequence shown here is derived from an EMBL/GenBank/DDBJ whole genome shotgun (WGS) entry which is preliminary data.</text>
</comment>
<organism evidence="2 4">
    <name type="scientific">Treponema socranskii subsp. socranskii VPI DR56BR1116 = ATCC 35536</name>
    <dbReference type="NCBI Taxonomy" id="1125725"/>
    <lineage>
        <taxon>Bacteria</taxon>
        <taxon>Pseudomonadati</taxon>
        <taxon>Spirochaetota</taxon>
        <taxon>Spirochaetia</taxon>
        <taxon>Spirochaetales</taxon>
        <taxon>Treponemataceae</taxon>
        <taxon>Treponema</taxon>
    </lineage>
</organism>
<evidence type="ECO:0000313" key="2">
    <source>
        <dbReference type="EMBL" id="ERF60183.1"/>
    </source>
</evidence>
<sequence>MTSVKKICTLCVLLSISHFCFAQIHSSQQLIPSEHWIYDALYMLNSESGRTSLADNAPLSAAEIKMYMADIDEDALSTSGKKLYEKVQRFLKRDAFSLKYGDVAFGFNLIAKPSLMYKSSGDIDWTFATDYTGHAGPKPYGAASSFIGSDAADPFVTVPLYLTFADAFVIETDPCFAKSFWGMSNDGNVTNLPYDFHDFDFLWPRNAYGSAGAYFNKWGVNVNIAHQGMRIGKTQTGSIIYNSTFETDAYVQFNLYSPHIRYGMNVVEIARDKFLYTHRIEASPFKWIRAGVIEGTLVARPFEFRFLNPLMIMHSFGAWTEYIGKEEEPYYGEAYVCAYMGIDFDIVPCKNVRIYGLYAQNEIQSAIELESETGKTLPDSFGVQLGVELTFPESRGGYWIATTEAVYTTPFCYVKQGAEWSLYRERFNMQSKGNTPICSWIGTPFGPDCIGAQARVGYVQPGKWSADFEYLFVAHGTNSFGLFGNEIEIDGKKYYSYYPSVLYKIYKKTGGTQGLSASDAASLARTHRLTGIVQYTNCITLKGNYILNNHFQFGAQTSYTFVFNNKNVSGSFAHGVELSLSCTYTML</sequence>
<dbReference type="PATRIC" id="fig|1125725.3.peg.1885"/>
<feature type="signal peptide" evidence="1">
    <location>
        <begin position="1"/>
        <end position="22"/>
    </location>
</feature>
<evidence type="ECO:0000313" key="4">
    <source>
        <dbReference type="Proteomes" id="UP000016412"/>
    </source>
</evidence>
<dbReference type="RefSeq" id="WP_021330883.1">
    <property type="nucleotide sequence ID" value="NZ_AUZJ01000045.1"/>
</dbReference>
<evidence type="ECO:0000256" key="1">
    <source>
        <dbReference type="SAM" id="SignalP"/>
    </source>
</evidence>
<evidence type="ECO:0000313" key="3">
    <source>
        <dbReference type="EMBL" id="ERK01290.1"/>
    </source>
</evidence>
<protein>
    <recommendedName>
        <fullName evidence="6">Capsule assembly Wzi family protein</fullName>
    </recommendedName>
</protein>
<feature type="chain" id="PRO_5004631335" description="Capsule assembly Wzi family protein" evidence="1">
    <location>
        <begin position="23"/>
        <end position="587"/>
    </location>
</feature>
<dbReference type="eggNOG" id="ENOG50348TB">
    <property type="taxonomic scope" value="Bacteria"/>
</dbReference>
<keyword evidence="5" id="KW-1185">Reference proteome</keyword>
<dbReference type="EMBL" id="AUZJ01000045">
    <property type="protein sequence ID" value="ERF60183.1"/>
    <property type="molecule type" value="Genomic_DNA"/>
</dbReference>